<evidence type="ECO:0000313" key="3">
    <source>
        <dbReference type="Proteomes" id="UP000011666"/>
    </source>
</evidence>
<dbReference type="GO" id="GO:0005524">
    <property type="term" value="F:ATP binding"/>
    <property type="evidence" value="ECO:0007669"/>
    <property type="project" value="InterPro"/>
</dbReference>
<dbReference type="Pfam" id="PF00485">
    <property type="entry name" value="PRK"/>
    <property type="match status" value="1"/>
</dbReference>
<reference evidence="2 3" key="1">
    <citation type="submission" date="2013-01" db="EMBL/GenBank/DDBJ databases">
        <title>Whole genome shotgun sequence of Gordonia soli NBRC 108243.</title>
        <authorList>
            <person name="Isaki-Nakamura S."/>
            <person name="Hosoyama A."/>
            <person name="Tsuchikane K."/>
            <person name="Ando Y."/>
            <person name="Baba S."/>
            <person name="Ohji S."/>
            <person name="Hamada M."/>
            <person name="Tamura T."/>
            <person name="Yamazoe A."/>
            <person name="Yamazaki S."/>
            <person name="Fujita N."/>
        </authorList>
    </citation>
    <scope>NUCLEOTIDE SEQUENCE [LARGE SCALE GENOMIC DNA]</scope>
    <source>
        <strain evidence="2 3">NBRC 108243</strain>
    </source>
</reference>
<dbReference type="STRING" id="1223545.GS4_28_00340"/>
<gene>
    <name evidence="2" type="ORF">GS4_28_00340</name>
</gene>
<dbReference type="AlphaFoldDB" id="M0QNC3"/>
<dbReference type="OrthoDB" id="3192509at2"/>
<dbReference type="eggNOG" id="COG0572">
    <property type="taxonomic scope" value="Bacteria"/>
</dbReference>
<dbReference type="InterPro" id="IPR006083">
    <property type="entry name" value="PRK/URK"/>
</dbReference>
<organism evidence="2 3">
    <name type="scientific">Gordonia soli NBRC 108243</name>
    <dbReference type="NCBI Taxonomy" id="1223545"/>
    <lineage>
        <taxon>Bacteria</taxon>
        <taxon>Bacillati</taxon>
        <taxon>Actinomycetota</taxon>
        <taxon>Actinomycetes</taxon>
        <taxon>Mycobacteriales</taxon>
        <taxon>Gordoniaceae</taxon>
        <taxon>Gordonia</taxon>
    </lineage>
</organism>
<keyword evidence="3" id="KW-1185">Reference proteome</keyword>
<accession>M0QNC3</accession>
<feature type="domain" description="Phosphoribulokinase/uridine kinase" evidence="1">
    <location>
        <begin position="25"/>
        <end position="188"/>
    </location>
</feature>
<proteinExistence type="predicted"/>
<dbReference type="InterPro" id="IPR027417">
    <property type="entry name" value="P-loop_NTPase"/>
</dbReference>
<dbReference type="GO" id="GO:0016301">
    <property type="term" value="F:kinase activity"/>
    <property type="evidence" value="ECO:0007669"/>
    <property type="project" value="InterPro"/>
</dbReference>
<dbReference type="Proteomes" id="UP000011666">
    <property type="component" value="Unassembled WGS sequence"/>
</dbReference>
<dbReference type="Gene3D" id="3.40.50.300">
    <property type="entry name" value="P-loop containing nucleotide triphosphate hydrolases"/>
    <property type="match status" value="2"/>
</dbReference>
<protein>
    <recommendedName>
        <fullName evidence="1">Phosphoribulokinase/uridine kinase domain-containing protein</fullName>
    </recommendedName>
</protein>
<dbReference type="EMBL" id="BANX01000028">
    <property type="protein sequence ID" value="GAC69786.1"/>
    <property type="molecule type" value="Genomic_DNA"/>
</dbReference>
<dbReference type="SUPFAM" id="SSF52540">
    <property type="entry name" value="P-loop containing nucleoside triphosphate hydrolases"/>
    <property type="match status" value="1"/>
</dbReference>
<evidence type="ECO:0000259" key="1">
    <source>
        <dbReference type="Pfam" id="PF00485"/>
    </source>
</evidence>
<dbReference type="NCBIfam" id="NF006743">
    <property type="entry name" value="PRK09270.1-2"/>
    <property type="match status" value="1"/>
</dbReference>
<name>M0QNC3_9ACTN</name>
<dbReference type="RefSeq" id="WP_007623190.1">
    <property type="nucleotide sequence ID" value="NZ_BANX01000028.1"/>
</dbReference>
<comment type="caution">
    <text evidence="2">The sequence shown here is derived from an EMBL/GenBank/DDBJ whole genome shotgun (WGS) entry which is preliminary data.</text>
</comment>
<sequence>MTGPGDLDDLLVGLGTESGAGARVVVGITGAPGAGKTTVALDLVRRCREHHGDSAVGYLPMDGFHLSNAVLRSLGRETRKGAPDTFDAEGFAALLERVVGAYRRSDVYCPDFDHTVGEPISASLVIPSSARLVVVEGNYLGLDEPPWDRIAPLLDRLVYVDAPADVRRDRLTTRHIAAGKTPEQAGAWIADVDEPNAAIIAGTRTRADLFR</sequence>
<dbReference type="PANTHER" id="PTHR10285">
    <property type="entry name" value="URIDINE KINASE"/>
    <property type="match status" value="1"/>
</dbReference>
<evidence type="ECO:0000313" key="2">
    <source>
        <dbReference type="EMBL" id="GAC69786.1"/>
    </source>
</evidence>